<reference evidence="3 4" key="1">
    <citation type="journal article" date="2020" name="Nat. Food">
        <title>A phased Vanilla planifolia genome enables genetic improvement of flavour and production.</title>
        <authorList>
            <person name="Hasing T."/>
            <person name="Tang H."/>
            <person name="Brym M."/>
            <person name="Khazi F."/>
            <person name="Huang T."/>
            <person name="Chambers A.H."/>
        </authorList>
    </citation>
    <scope>NUCLEOTIDE SEQUENCE [LARGE SCALE GENOMIC DNA]</scope>
    <source>
        <tissue evidence="1">Leaf</tissue>
    </source>
</reference>
<evidence type="ECO:0000313" key="3">
    <source>
        <dbReference type="Proteomes" id="UP000636800"/>
    </source>
</evidence>
<gene>
    <name evidence="2" type="ORF">HPP92_028326</name>
    <name evidence="1" type="ORF">HPP92_028342</name>
</gene>
<dbReference type="InterPro" id="IPR006873">
    <property type="entry name" value="DUF620"/>
</dbReference>
<dbReference type="EMBL" id="JADCNL010000465">
    <property type="protein sequence ID" value="KAG0447472.1"/>
    <property type="molecule type" value="Genomic_DNA"/>
</dbReference>
<dbReference type="EMBL" id="JADCNM010000466">
    <property type="protein sequence ID" value="KAG0447387.1"/>
    <property type="molecule type" value="Genomic_DNA"/>
</dbReference>
<evidence type="ECO:0000313" key="2">
    <source>
        <dbReference type="EMBL" id="KAG0447472.1"/>
    </source>
</evidence>
<name>A0A835PBA7_VANPL</name>
<comment type="caution">
    <text evidence="1">The sequence shown here is derived from an EMBL/GenBank/DDBJ whole genome shotgun (WGS) entry which is preliminary data.</text>
</comment>
<evidence type="ECO:0000313" key="4">
    <source>
        <dbReference type="Proteomes" id="UP000639772"/>
    </source>
</evidence>
<dbReference type="Pfam" id="PF04788">
    <property type="entry name" value="DUF620"/>
    <property type="match status" value="1"/>
</dbReference>
<proteinExistence type="predicted"/>
<protein>
    <submittedName>
        <fullName evidence="1">Uncharacterized protein</fullName>
    </submittedName>
</protein>
<keyword evidence="3" id="KW-1185">Reference proteome</keyword>
<dbReference type="Proteomes" id="UP000639772">
    <property type="component" value="Unassembled WGS sequence"/>
</dbReference>
<evidence type="ECO:0000313" key="1">
    <source>
        <dbReference type="EMBL" id="KAG0447387.1"/>
    </source>
</evidence>
<dbReference type="AlphaFoldDB" id="A0A835PBA7"/>
<sequence>MERYVIDAGGPVCGGISAVLMATVGWKQGKGKKSMYVAGTRWMGYGEVDNKCGDDEGKKRERGRDEKANGACVEDVAGNVVRSWWLAGTKRWREATVRPEEHGRHVQRAWCVGRSASPARPLHPEASAGRFLSAVDGPAEVTPCPYGYFSQRSGFLIYMGRPHLTRVQSPGSDPVYWDQLSEAASTTTATSTASPWPIGENDGYVYSDLGDGLWSREG</sequence>
<accession>A0A835PBA7</accession>
<organism evidence="1 4">
    <name type="scientific">Vanilla planifolia</name>
    <name type="common">Vanilla</name>
    <dbReference type="NCBI Taxonomy" id="51239"/>
    <lineage>
        <taxon>Eukaryota</taxon>
        <taxon>Viridiplantae</taxon>
        <taxon>Streptophyta</taxon>
        <taxon>Embryophyta</taxon>
        <taxon>Tracheophyta</taxon>
        <taxon>Spermatophyta</taxon>
        <taxon>Magnoliopsida</taxon>
        <taxon>Liliopsida</taxon>
        <taxon>Asparagales</taxon>
        <taxon>Orchidaceae</taxon>
        <taxon>Vanilloideae</taxon>
        <taxon>Vanilleae</taxon>
        <taxon>Vanilla</taxon>
    </lineage>
</organism>
<dbReference type="Proteomes" id="UP000636800">
    <property type="component" value="Unassembled WGS sequence"/>
</dbReference>